<evidence type="ECO:0000256" key="4">
    <source>
        <dbReference type="ARBA" id="ARBA00010662"/>
    </source>
</evidence>
<evidence type="ECO:0000256" key="6">
    <source>
        <dbReference type="ARBA" id="ARBA00020337"/>
    </source>
</evidence>
<gene>
    <name evidence="7" type="primary">pgl</name>
    <name evidence="9" type="ORF">JOE42_001402</name>
</gene>
<protein>
    <recommendedName>
        <fullName evidence="6 7">6-phosphogluconolactonase</fullName>
        <shortName evidence="7">6PGL</shortName>
        <ecNumber evidence="5 7">3.1.1.31</ecNumber>
    </recommendedName>
</protein>
<accession>A0ABS2KRU0</accession>
<comment type="pathway">
    <text evidence="3 7">Carbohydrate degradation; pentose phosphate pathway; D-ribulose 5-phosphate from D-glucose 6-phosphate (oxidative stage): step 2/3.</text>
</comment>
<dbReference type="RefSeq" id="WP_204867521.1">
    <property type="nucleotide sequence ID" value="NZ_JAFBBK010000001.1"/>
</dbReference>
<evidence type="ECO:0000256" key="3">
    <source>
        <dbReference type="ARBA" id="ARBA00004961"/>
    </source>
</evidence>
<dbReference type="PANTHER" id="PTHR11054:SF0">
    <property type="entry name" value="6-PHOSPHOGLUCONOLACTONASE"/>
    <property type="match status" value="1"/>
</dbReference>
<sequence length="246" mass="25718">MSETRPEIHRSDDTAALARAAAERFVSVVVAAQRARGTASVVLTGGGTGVATLAAVRDLGSDIDWSAVDVFFGDERFLPEGDPERNYVQARDALLDHVGVDPDRVHVMAPSDSPLGDDVEAAAVTYLQSVAAFAPEDGPAFDIHLLGMGPDSHVNSLFAHGDAVQEASRWVVAVTDSPKPPPVRITLTLPAVNRSRHVWFLVSGEGKADAVAACVGGADPVEHPAAGAHGLESTVWFLDAGSASRL</sequence>
<evidence type="ECO:0000256" key="5">
    <source>
        <dbReference type="ARBA" id="ARBA00013198"/>
    </source>
</evidence>
<dbReference type="PANTHER" id="PTHR11054">
    <property type="entry name" value="6-PHOSPHOGLUCONOLACTONASE"/>
    <property type="match status" value="1"/>
</dbReference>
<reference evidence="9 10" key="1">
    <citation type="submission" date="2021-01" db="EMBL/GenBank/DDBJ databases">
        <title>Genomics of switchgrass bacterial isolates.</title>
        <authorList>
            <person name="Shade A."/>
        </authorList>
    </citation>
    <scope>NUCLEOTIDE SEQUENCE [LARGE SCALE GENOMIC DNA]</scope>
    <source>
        <strain evidence="9 10">PvP111</strain>
    </source>
</reference>
<dbReference type="EMBL" id="JAFBBK010000001">
    <property type="protein sequence ID" value="MBM7414669.1"/>
    <property type="molecule type" value="Genomic_DNA"/>
</dbReference>
<feature type="domain" description="Glucosamine/galactosamine-6-phosphate isomerase" evidence="8">
    <location>
        <begin position="13"/>
        <end position="236"/>
    </location>
</feature>
<keyword evidence="10" id="KW-1185">Reference proteome</keyword>
<comment type="caution">
    <text evidence="9">The sequence shown here is derived from an EMBL/GenBank/DDBJ whole genome shotgun (WGS) entry which is preliminary data.</text>
</comment>
<dbReference type="NCBIfam" id="TIGR01198">
    <property type="entry name" value="pgl"/>
    <property type="match status" value="1"/>
</dbReference>
<dbReference type="Gene3D" id="3.40.50.1360">
    <property type="match status" value="1"/>
</dbReference>
<evidence type="ECO:0000313" key="9">
    <source>
        <dbReference type="EMBL" id="MBM7414669.1"/>
    </source>
</evidence>
<evidence type="ECO:0000259" key="8">
    <source>
        <dbReference type="Pfam" id="PF01182"/>
    </source>
</evidence>
<keyword evidence="7 9" id="KW-0378">Hydrolase</keyword>
<dbReference type="GO" id="GO:0017057">
    <property type="term" value="F:6-phosphogluconolactonase activity"/>
    <property type="evidence" value="ECO:0007669"/>
    <property type="project" value="UniProtKB-EC"/>
</dbReference>
<evidence type="ECO:0000256" key="1">
    <source>
        <dbReference type="ARBA" id="ARBA00000832"/>
    </source>
</evidence>
<dbReference type="EC" id="3.1.1.31" evidence="5 7"/>
<dbReference type="InterPro" id="IPR006148">
    <property type="entry name" value="Glc/Gal-6P_isomerase"/>
</dbReference>
<dbReference type="InterPro" id="IPR005900">
    <property type="entry name" value="6-phosphogluconolactonase_DevB"/>
</dbReference>
<evidence type="ECO:0000256" key="7">
    <source>
        <dbReference type="RuleBase" id="RU365095"/>
    </source>
</evidence>
<evidence type="ECO:0000313" key="10">
    <source>
        <dbReference type="Proteomes" id="UP000703038"/>
    </source>
</evidence>
<comment type="function">
    <text evidence="2 7">Hydrolysis of 6-phosphogluconolactone to 6-phosphogluconate.</text>
</comment>
<comment type="similarity">
    <text evidence="4 7">Belongs to the glucosamine/galactosamine-6-phosphate isomerase family. 6-phosphogluconolactonase subfamily.</text>
</comment>
<dbReference type="InterPro" id="IPR039104">
    <property type="entry name" value="6PGL"/>
</dbReference>
<comment type="catalytic activity">
    <reaction evidence="1 7">
        <text>6-phospho-D-glucono-1,5-lactone + H2O = 6-phospho-D-gluconate + H(+)</text>
        <dbReference type="Rhea" id="RHEA:12556"/>
        <dbReference type="ChEBI" id="CHEBI:15377"/>
        <dbReference type="ChEBI" id="CHEBI:15378"/>
        <dbReference type="ChEBI" id="CHEBI:57955"/>
        <dbReference type="ChEBI" id="CHEBI:58759"/>
        <dbReference type="EC" id="3.1.1.31"/>
    </reaction>
</comment>
<dbReference type="Proteomes" id="UP000703038">
    <property type="component" value="Unassembled WGS sequence"/>
</dbReference>
<dbReference type="InterPro" id="IPR037171">
    <property type="entry name" value="NagB/RpiA_transferase-like"/>
</dbReference>
<dbReference type="CDD" id="cd01400">
    <property type="entry name" value="6PGL"/>
    <property type="match status" value="1"/>
</dbReference>
<dbReference type="SUPFAM" id="SSF100950">
    <property type="entry name" value="NagB/RpiA/CoA transferase-like"/>
    <property type="match status" value="1"/>
</dbReference>
<proteinExistence type="inferred from homology"/>
<evidence type="ECO:0000256" key="2">
    <source>
        <dbReference type="ARBA" id="ARBA00002681"/>
    </source>
</evidence>
<name>A0ABS2KRU0_9NOCA</name>
<dbReference type="Pfam" id="PF01182">
    <property type="entry name" value="Glucosamine_iso"/>
    <property type="match status" value="1"/>
</dbReference>
<organism evidence="9 10">
    <name type="scientific">Rhodococcoides corynebacterioides</name>
    <dbReference type="NCBI Taxonomy" id="53972"/>
    <lineage>
        <taxon>Bacteria</taxon>
        <taxon>Bacillati</taxon>
        <taxon>Actinomycetota</taxon>
        <taxon>Actinomycetes</taxon>
        <taxon>Mycobacteriales</taxon>
        <taxon>Nocardiaceae</taxon>
        <taxon>Rhodococcoides</taxon>
    </lineage>
</organism>